<dbReference type="InterPro" id="IPR000160">
    <property type="entry name" value="GGDEF_dom"/>
</dbReference>
<evidence type="ECO:0000256" key="2">
    <source>
        <dbReference type="SAM" id="Phobius"/>
    </source>
</evidence>
<feature type="domain" description="EAL" evidence="4">
    <location>
        <begin position="555"/>
        <end position="807"/>
    </location>
</feature>
<dbReference type="Gene3D" id="3.20.20.450">
    <property type="entry name" value="EAL domain"/>
    <property type="match status" value="1"/>
</dbReference>
<feature type="transmembrane region" description="Helical" evidence="2">
    <location>
        <begin position="67"/>
        <end position="87"/>
    </location>
</feature>
<feature type="domain" description="GGDEF" evidence="5">
    <location>
        <begin position="413"/>
        <end position="546"/>
    </location>
</feature>
<dbReference type="Gene3D" id="3.30.70.270">
    <property type="match status" value="1"/>
</dbReference>
<feature type="transmembrane region" description="Helical" evidence="2">
    <location>
        <begin position="6"/>
        <end position="23"/>
    </location>
</feature>
<dbReference type="InterPro" id="IPR043128">
    <property type="entry name" value="Rev_trsase/Diguanyl_cyclase"/>
</dbReference>
<feature type="transmembrane region" description="Helical" evidence="2">
    <location>
        <begin position="180"/>
        <end position="201"/>
    </location>
</feature>
<dbReference type="Pfam" id="PF16927">
    <property type="entry name" value="HisKA_7TM"/>
    <property type="match status" value="1"/>
</dbReference>
<dbReference type="PROSITE" id="PS50113">
    <property type="entry name" value="PAC"/>
    <property type="match status" value="1"/>
</dbReference>
<comment type="caution">
    <text evidence="6">The sequence shown here is derived from an EMBL/GenBank/DDBJ whole genome shotgun (WGS) entry which is preliminary data.</text>
</comment>
<feature type="transmembrane region" description="Helical" evidence="2">
    <location>
        <begin position="207"/>
        <end position="228"/>
    </location>
</feature>
<dbReference type="PANTHER" id="PTHR44757">
    <property type="entry name" value="DIGUANYLATE CYCLASE DGCP"/>
    <property type="match status" value="1"/>
</dbReference>
<dbReference type="InterPro" id="IPR001633">
    <property type="entry name" value="EAL_dom"/>
</dbReference>
<dbReference type="InterPro" id="IPR031621">
    <property type="entry name" value="HisKA_7TM"/>
</dbReference>
<dbReference type="EC" id="3.1.4.52" evidence="6"/>
<dbReference type="PANTHER" id="PTHR44757:SF2">
    <property type="entry name" value="BIOFILM ARCHITECTURE MAINTENANCE PROTEIN MBAA"/>
    <property type="match status" value="1"/>
</dbReference>
<dbReference type="InterPro" id="IPR035965">
    <property type="entry name" value="PAS-like_dom_sf"/>
</dbReference>
<dbReference type="InterPro" id="IPR000014">
    <property type="entry name" value="PAS"/>
</dbReference>
<feature type="transmembrane region" description="Helical" evidence="2">
    <location>
        <begin position="99"/>
        <end position="116"/>
    </location>
</feature>
<dbReference type="SMART" id="SM00052">
    <property type="entry name" value="EAL"/>
    <property type="match status" value="1"/>
</dbReference>
<dbReference type="CDD" id="cd01949">
    <property type="entry name" value="GGDEF"/>
    <property type="match status" value="1"/>
</dbReference>
<feature type="transmembrane region" description="Helical" evidence="2">
    <location>
        <begin position="149"/>
        <end position="168"/>
    </location>
</feature>
<dbReference type="NCBIfam" id="TIGR00254">
    <property type="entry name" value="GGDEF"/>
    <property type="match status" value="1"/>
</dbReference>
<keyword evidence="2" id="KW-0472">Membrane</keyword>
<dbReference type="InterPro" id="IPR035919">
    <property type="entry name" value="EAL_sf"/>
</dbReference>
<dbReference type="CDD" id="cd00130">
    <property type="entry name" value="PAS"/>
    <property type="match status" value="1"/>
</dbReference>
<dbReference type="Pfam" id="PF00563">
    <property type="entry name" value="EAL"/>
    <property type="match status" value="1"/>
</dbReference>
<evidence type="ECO:0000259" key="3">
    <source>
        <dbReference type="PROSITE" id="PS50113"/>
    </source>
</evidence>
<keyword evidence="6" id="KW-0378">Hydrolase</keyword>
<gene>
    <name evidence="6" type="primary">gmr_2</name>
    <name evidence="6" type="ORF">CAGA_18580</name>
</gene>
<feature type="domain" description="PAC" evidence="3">
    <location>
        <begin position="302"/>
        <end position="354"/>
    </location>
</feature>
<evidence type="ECO:0000313" key="7">
    <source>
        <dbReference type="Proteomes" id="UP000297714"/>
    </source>
</evidence>
<dbReference type="SUPFAM" id="SSF141868">
    <property type="entry name" value="EAL domain-like"/>
    <property type="match status" value="1"/>
</dbReference>
<dbReference type="CDD" id="cd01948">
    <property type="entry name" value="EAL"/>
    <property type="match status" value="1"/>
</dbReference>
<reference evidence="6 7" key="1">
    <citation type="submission" date="2019-04" db="EMBL/GenBank/DDBJ databases">
        <authorList>
            <person name="Poehlein A."/>
            <person name="Bengelsdorf F.R."/>
            <person name="Duerre P."/>
            <person name="Daniel R."/>
        </authorList>
    </citation>
    <scope>NUCLEOTIDE SEQUENCE [LARGE SCALE GENOMIC DNA]</scope>
    <source>
        <strain evidence="6 7">BS-1</strain>
    </source>
</reference>
<dbReference type="PROSITE" id="PS50883">
    <property type="entry name" value="EAL"/>
    <property type="match status" value="1"/>
</dbReference>
<dbReference type="RefSeq" id="WP_167875202.1">
    <property type="nucleotide sequence ID" value="NZ_SRMQ01000008.1"/>
</dbReference>
<dbReference type="SUPFAM" id="SSF55785">
    <property type="entry name" value="PYP-like sensor domain (PAS domain)"/>
    <property type="match status" value="1"/>
</dbReference>
<evidence type="ECO:0000313" key="6">
    <source>
        <dbReference type="EMBL" id="TGJ76137.1"/>
    </source>
</evidence>
<feature type="transmembrane region" description="Helical" evidence="2">
    <location>
        <begin position="35"/>
        <end position="55"/>
    </location>
</feature>
<dbReference type="SUPFAM" id="SSF55073">
    <property type="entry name" value="Nucleotide cyclase"/>
    <property type="match status" value="1"/>
</dbReference>
<dbReference type="GO" id="GO:0071111">
    <property type="term" value="F:cyclic-guanylate-specific phosphodiesterase activity"/>
    <property type="evidence" value="ECO:0007669"/>
    <property type="project" value="UniProtKB-EC"/>
</dbReference>
<dbReference type="InterPro" id="IPR029787">
    <property type="entry name" value="Nucleotide_cyclase"/>
</dbReference>
<dbReference type="Proteomes" id="UP000297714">
    <property type="component" value="Unassembled WGS sequence"/>
</dbReference>
<dbReference type="Pfam" id="PF13426">
    <property type="entry name" value="PAS_9"/>
    <property type="match status" value="1"/>
</dbReference>
<keyword evidence="1" id="KW-0175">Coiled coil</keyword>
<evidence type="ECO:0000256" key="1">
    <source>
        <dbReference type="SAM" id="Coils"/>
    </source>
</evidence>
<dbReference type="NCBIfam" id="TIGR00229">
    <property type="entry name" value="sensory_box"/>
    <property type="match status" value="1"/>
</dbReference>
<accession>A0A4Z0XZY7</accession>
<keyword evidence="7" id="KW-1185">Reference proteome</keyword>
<evidence type="ECO:0000259" key="4">
    <source>
        <dbReference type="PROSITE" id="PS50883"/>
    </source>
</evidence>
<dbReference type="PROSITE" id="PS50887">
    <property type="entry name" value="GGDEF"/>
    <property type="match status" value="1"/>
</dbReference>
<dbReference type="Gene3D" id="3.30.450.20">
    <property type="entry name" value="PAS domain"/>
    <property type="match status" value="1"/>
</dbReference>
<dbReference type="InterPro" id="IPR052155">
    <property type="entry name" value="Biofilm_reg_signaling"/>
</dbReference>
<proteinExistence type="predicted"/>
<sequence>MNILLFLYLFSTFTFLTIGILAYQMDRQNKTNKVFLWNCFALAWWAFMYSLMVSAPNSQLAALYRSISSFAWCILYCCLLHFVFMVSKSYHFIDQWWKVYLLYMPGIVCSFVYLVLPNTQENFVLSESGLGWVYISNAKSSSVIFDRCFDTYCFIYLLFTILVLYRWRKNTKIKREKKQATVILGSMSIIALLGFCTDLILPQIQSAVLPPVSVILTTVPMIAIFFAMNRYNFLNLSPQNLALEFVSIMNEGLIVLNEEYQILQINRGALEMLQYSEAEIKGNFITKILPDIGNLRHILTQYSVKTYLKNKQNKSIPVLLSYSILYDQFGDRSGAVMIFQDISEMNKIQENLEEKVSELEKTNIALNNEIIMRKEAEQRIAALAYYDPLTGLPNRRYLSEKVNQIKMSKDKKQSYAILSLDLDKFKNINDTLGHQAGDELLKKVAERLLTLDPEVNTVARMGGDEFLVLSQNVSDRKDLEAIARQIIAMIHEPFFIFNQQINITTSVGISIYPDAGEEIAEVMKSADIALYKAKELGKNKYVICTPSLKKRIVEERTLTDQLHCALEKKEFEILYQPEINTATNTIIGFEALLRWNHPTLGQIEPSKFLQIAEKTGQIIQIGEWVLYTACKQNKIWQDKGLITVPVSVNLSEKQLLKKDFVAQVNHILEEIGLEPQYLVLEIKQSAIMKENTFILETLEKIKNSDINVSIDDFGKKYTSFAYLKSLPIDRIKIAREFLKQVDYLDTSIIQSIVKYLHILDFDVMATGAETEKQIDFLKKVNCHEIQGYYYYKPMMASEIEKILVKSNKMERIS</sequence>
<keyword evidence="2" id="KW-1133">Transmembrane helix</keyword>
<dbReference type="EMBL" id="SRMQ01000008">
    <property type="protein sequence ID" value="TGJ76137.1"/>
    <property type="molecule type" value="Genomic_DNA"/>
</dbReference>
<dbReference type="FunFam" id="3.30.70.270:FF:000001">
    <property type="entry name" value="Diguanylate cyclase domain protein"/>
    <property type="match status" value="1"/>
</dbReference>
<organism evidence="6 7">
    <name type="scientific">Caproiciproducens galactitolivorans</name>
    <dbReference type="NCBI Taxonomy" id="642589"/>
    <lineage>
        <taxon>Bacteria</taxon>
        <taxon>Bacillati</taxon>
        <taxon>Bacillota</taxon>
        <taxon>Clostridia</taxon>
        <taxon>Eubacteriales</taxon>
        <taxon>Acutalibacteraceae</taxon>
        <taxon>Caproiciproducens</taxon>
    </lineage>
</organism>
<feature type="coiled-coil region" evidence="1">
    <location>
        <begin position="342"/>
        <end position="369"/>
    </location>
</feature>
<protein>
    <submittedName>
        <fullName evidence="6">Cyclic di-GMP phosphodiesterase Gmr</fullName>
        <ecNumber evidence="6">3.1.4.52</ecNumber>
    </submittedName>
</protein>
<name>A0A4Z0XZY7_9FIRM</name>
<dbReference type="SMART" id="SM00267">
    <property type="entry name" value="GGDEF"/>
    <property type="match status" value="1"/>
</dbReference>
<dbReference type="Pfam" id="PF00990">
    <property type="entry name" value="GGDEF"/>
    <property type="match status" value="1"/>
</dbReference>
<evidence type="ECO:0000259" key="5">
    <source>
        <dbReference type="PROSITE" id="PS50887"/>
    </source>
</evidence>
<dbReference type="AlphaFoldDB" id="A0A4Z0XZY7"/>
<dbReference type="InterPro" id="IPR000700">
    <property type="entry name" value="PAS-assoc_C"/>
</dbReference>
<keyword evidence="2" id="KW-0812">Transmembrane</keyword>